<feature type="transmembrane region" description="Helical" evidence="1">
    <location>
        <begin position="64"/>
        <end position="83"/>
    </location>
</feature>
<feature type="transmembrane region" description="Helical" evidence="1">
    <location>
        <begin position="165"/>
        <end position="184"/>
    </location>
</feature>
<proteinExistence type="predicted"/>
<sequence length="196" mass="21669">MIRTDMYSCPKTGVELEVLDFIESFVTMGEIPILYFPSFQCCLNIQKVHLPIDLSVIDNTPVQSHVGIILGASYIISLALSILDYPAKPKLNATFFYVLGGVLHSFDQSLLCSSNQFPPVAFNLLVDGYLVKLGFLLELDASTAGIVGPLLMLLPFLFMLQRFEAYVGVLLLQMTLIGFTNVGHKLAFLKKQGKCI</sequence>
<comment type="caution">
    <text evidence="2">The sequence shown here is derived from an EMBL/GenBank/DDBJ whole genome shotgun (WGS) entry which is preliminary data.</text>
</comment>
<dbReference type="Proteomes" id="UP001291623">
    <property type="component" value="Unassembled WGS sequence"/>
</dbReference>
<organism evidence="2 3">
    <name type="scientific">Anisodus tanguticus</name>
    <dbReference type="NCBI Taxonomy" id="243964"/>
    <lineage>
        <taxon>Eukaryota</taxon>
        <taxon>Viridiplantae</taxon>
        <taxon>Streptophyta</taxon>
        <taxon>Embryophyta</taxon>
        <taxon>Tracheophyta</taxon>
        <taxon>Spermatophyta</taxon>
        <taxon>Magnoliopsida</taxon>
        <taxon>eudicotyledons</taxon>
        <taxon>Gunneridae</taxon>
        <taxon>Pentapetalae</taxon>
        <taxon>asterids</taxon>
        <taxon>lamiids</taxon>
        <taxon>Solanales</taxon>
        <taxon>Solanaceae</taxon>
        <taxon>Solanoideae</taxon>
        <taxon>Hyoscyameae</taxon>
        <taxon>Anisodus</taxon>
    </lineage>
</organism>
<keyword evidence="1" id="KW-1133">Transmembrane helix</keyword>
<dbReference type="PANTHER" id="PTHR38390:SF2">
    <property type="entry name" value="OS01G0103900 PROTEIN"/>
    <property type="match status" value="1"/>
</dbReference>
<dbReference type="EMBL" id="JAVYJV010000006">
    <property type="protein sequence ID" value="KAK4367852.1"/>
    <property type="molecule type" value="Genomic_DNA"/>
</dbReference>
<name>A0AAE1VG95_9SOLA</name>
<evidence type="ECO:0000256" key="1">
    <source>
        <dbReference type="SAM" id="Phobius"/>
    </source>
</evidence>
<dbReference type="AlphaFoldDB" id="A0AAE1VG95"/>
<evidence type="ECO:0000313" key="2">
    <source>
        <dbReference type="EMBL" id="KAK4367852.1"/>
    </source>
</evidence>
<gene>
    <name evidence="2" type="ORF">RND71_011644</name>
</gene>
<feature type="transmembrane region" description="Helical" evidence="1">
    <location>
        <begin position="139"/>
        <end position="159"/>
    </location>
</feature>
<evidence type="ECO:0000313" key="3">
    <source>
        <dbReference type="Proteomes" id="UP001291623"/>
    </source>
</evidence>
<accession>A0AAE1VG95</accession>
<reference evidence="2" key="1">
    <citation type="submission" date="2023-12" db="EMBL/GenBank/DDBJ databases">
        <title>Genome assembly of Anisodus tanguticus.</title>
        <authorList>
            <person name="Wang Y.-J."/>
        </authorList>
    </citation>
    <scope>NUCLEOTIDE SEQUENCE</scope>
    <source>
        <strain evidence="2">KB-2021</strain>
        <tissue evidence="2">Leaf</tissue>
    </source>
</reference>
<protein>
    <submittedName>
        <fullName evidence="2">Uncharacterized protein</fullName>
    </submittedName>
</protein>
<keyword evidence="3" id="KW-1185">Reference proteome</keyword>
<keyword evidence="1" id="KW-0472">Membrane</keyword>
<dbReference type="PANTHER" id="PTHR38390">
    <property type="entry name" value="OS01G0103900 PROTEIN"/>
    <property type="match status" value="1"/>
</dbReference>
<keyword evidence="1" id="KW-0812">Transmembrane</keyword>